<comment type="subunit">
    <text evidence="8 10">Heterodimer of an alpha and a beta chain.</text>
</comment>
<dbReference type="InterPro" id="IPR020816">
    <property type="entry name" value="Histone-like_DNA-bd_CS"/>
</dbReference>
<evidence type="ECO:0000256" key="5">
    <source>
        <dbReference type="ARBA" id="ARBA00023125"/>
    </source>
</evidence>
<evidence type="ECO:0000256" key="2">
    <source>
        <dbReference type="ARBA" id="ARBA00018329"/>
    </source>
</evidence>
<comment type="similarity">
    <text evidence="1 8 9">Belongs to the bacterial histone-like protein family.</text>
</comment>
<name>A0A0N7KY65_9HYPH</name>
<dbReference type="PRINTS" id="PR01727">
    <property type="entry name" value="DNABINDINGHU"/>
</dbReference>
<evidence type="ECO:0000313" key="11">
    <source>
        <dbReference type="EMBL" id="BAT28857.1"/>
    </source>
</evidence>
<dbReference type="GO" id="GO:0005829">
    <property type="term" value="C:cytosol"/>
    <property type="evidence" value="ECO:0007669"/>
    <property type="project" value="TreeGrafter"/>
</dbReference>
<dbReference type="SMART" id="SM00411">
    <property type="entry name" value="BHL"/>
    <property type="match status" value="1"/>
</dbReference>
<dbReference type="Gene3D" id="4.10.520.10">
    <property type="entry name" value="IHF-like DNA-binding proteins"/>
    <property type="match status" value="1"/>
</dbReference>
<dbReference type="InterPro" id="IPR000119">
    <property type="entry name" value="Hist_DNA-bd"/>
</dbReference>
<comment type="function">
    <text evidence="8 10">This protein is one of the two subunits of integration host factor, a specific DNA-binding protein that functions in genetic recombination as well as in transcriptional and translational control.</text>
</comment>
<keyword evidence="3 8" id="KW-0810">Translation regulation</keyword>
<keyword evidence="6 8" id="KW-0804">Transcription</keyword>
<keyword evidence="5 8" id="KW-0238">DNA-binding</keyword>
<dbReference type="AlphaFoldDB" id="A0A0N7KY65"/>
<reference evidence="11" key="1">
    <citation type="journal article" date="2015" name="Proc. Natl. Acad. Sci. U.S.A.">
        <title>Bacterial clade with the ribosomal RNA operon on a small plasmid rather than the chromosome.</title>
        <authorList>
            <person name="Anda M."/>
            <person name="Ohtsubo Y."/>
            <person name="Okubo T."/>
            <person name="Sugawara M."/>
            <person name="Nagata Y."/>
            <person name="Tsuda M."/>
            <person name="Minamisawa K."/>
            <person name="Mitsui H."/>
        </authorList>
    </citation>
    <scope>NUCLEOTIDE SEQUENCE</scope>
    <source>
        <strain evidence="11">JCM 14755</strain>
    </source>
</reference>
<dbReference type="PANTHER" id="PTHR33175">
    <property type="entry name" value="DNA-BINDING PROTEIN HU"/>
    <property type="match status" value="1"/>
</dbReference>
<dbReference type="EMBL" id="LC066377">
    <property type="protein sequence ID" value="BAT28857.1"/>
    <property type="molecule type" value="Genomic_DNA"/>
</dbReference>
<evidence type="ECO:0000256" key="1">
    <source>
        <dbReference type="ARBA" id="ARBA00010529"/>
    </source>
</evidence>
<evidence type="ECO:0000256" key="3">
    <source>
        <dbReference type="ARBA" id="ARBA00022845"/>
    </source>
</evidence>
<dbReference type="InterPro" id="IPR005684">
    <property type="entry name" value="IHF_alpha"/>
</dbReference>
<evidence type="ECO:0000256" key="7">
    <source>
        <dbReference type="ARBA" id="ARBA00023172"/>
    </source>
</evidence>
<proteinExistence type="inferred from homology"/>
<dbReference type="GO" id="GO:0006355">
    <property type="term" value="P:regulation of DNA-templated transcription"/>
    <property type="evidence" value="ECO:0007669"/>
    <property type="project" value="UniProtKB-UniRule"/>
</dbReference>
<dbReference type="OrthoDB" id="9797747at2"/>
<protein>
    <recommendedName>
        <fullName evidence="2 8">Integration host factor subunit alpha</fullName>
        <shortName evidence="8">IHF-alpha</shortName>
    </recommendedName>
</protein>
<dbReference type="RefSeq" id="WP_062229189.1">
    <property type="nucleotide sequence ID" value="NZ_BBWR01000018.1"/>
</dbReference>
<dbReference type="GO" id="GO:0030527">
    <property type="term" value="F:structural constituent of chromatin"/>
    <property type="evidence" value="ECO:0007669"/>
    <property type="project" value="InterPro"/>
</dbReference>
<dbReference type="NCBIfam" id="NF001401">
    <property type="entry name" value="PRK00285.1"/>
    <property type="match status" value="1"/>
</dbReference>
<dbReference type="PROSITE" id="PS00045">
    <property type="entry name" value="HISTONE_LIKE"/>
    <property type="match status" value="1"/>
</dbReference>
<evidence type="ECO:0000256" key="8">
    <source>
        <dbReference type="HAMAP-Rule" id="MF_00380"/>
    </source>
</evidence>
<dbReference type="NCBIfam" id="TIGR00987">
    <property type="entry name" value="himA"/>
    <property type="match status" value="1"/>
</dbReference>
<dbReference type="CDD" id="cd13835">
    <property type="entry name" value="IHF_A"/>
    <property type="match status" value="1"/>
</dbReference>
<dbReference type="PANTHER" id="PTHR33175:SF2">
    <property type="entry name" value="INTEGRATION HOST FACTOR SUBUNIT ALPHA"/>
    <property type="match status" value="1"/>
</dbReference>
<evidence type="ECO:0000256" key="4">
    <source>
        <dbReference type="ARBA" id="ARBA00023015"/>
    </source>
</evidence>
<organism evidence="11">
    <name type="scientific">Aureimonas frigidaquae</name>
    <dbReference type="NCBI Taxonomy" id="424757"/>
    <lineage>
        <taxon>Bacteria</taxon>
        <taxon>Pseudomonadati</taxon>
        <taxon>Pseudomonadota</taxon>
        <taxon>Alphaproteobacteria</taxon>
        <taxon>Hyphomicrobiales</taxon>
        <taxon>Aurantimonadaceae</taxon>
        <taxon>Aureimonas</taxon>
    </lineage>
</organism>
<dbReference type="GO" id="GO:0009893">
    <property type="term" value="P:positive regulation of metabolic process"/>
    <property type="evidence" value="ECO:0007669"/>
    <property type="project" value="UniProtKB-ARBA"/>
</dbReference>
<keyword evidence="4 8" id="KW-0805">Transcription regulation</keyword>
<sequence>MGDRTVTRADLAEAVFRKIGLSRTESAYLVESILEEICATIARGESVKISSFGSFLVREKNERVGRNPKTGEEVPISPRRVTVFKPSNVMKERILAAHLERTQSVLKAAE</sequence>
<dbReference type="HAMAP" id="MF_00380">
    <property type="entry name" value="IHF_alpha"/>
    <property type="match status" value="1"/>
</dbReference>
<gene>
    <name evidence="8" type="primary">ihfA</name>
    <name evidence="8" type="synonym">himA</name>
</gene>
<dbReference type="GO" id="GO:0006417">
    <property type="term" value="P:regulation of translation"/>
    <property type="evidence" value="ECO:0007669"/>
    <property type="project" value="UniProtKB-UniRule"/>
</dbReference>
<evidence type="ECO:0000256" key="10">
    <source>
        <dbReference type="RuleBase" id="RU004485"/>
    </source>
</evidence>
<dbReference type="GO" id="GO:0006310">
    <property type="term" value="P:DNA recombination"/>
    <property type="evidence" value="ECO:0007669"/>
    <property type="project" value="UniProtKB-UniRule"/>
</dbReference>
<dbReference type="Pfam" id="PF00216">
    <property type="entry name" value="Bac_DNA_binding"/>
    <property type="match status" value="1"/>
</dbReference>
<dbReference type="SUPFAM" id="SSF47729">
    <property type="entry name" value="IHF-like DNA-binding proteins"/>
    <property type="match status" value="1"/>
</dbReference>
<accession>A0A0N7KY65</accession>
<dbReference type="InterPro" id="IPR010992">
    <property type="entry name" value="IHF-like_DNA-bd_dom_sf"/>
</dbReference>
<evidence type="ECO:0000256" key="9">
    <source>
        <dbReference type="RuleBase" id="RU003939"/>
    </source>
</evidence>
<evidence type="ECO:0000256" key="6">
    <source>
        <dbReference type="ARBA" id="ARBA00023163"/>
    </source>
</evidence>
<dbReference type="GO" id="GO:0003677">
    <property type="term" value="F:DNA binding"/>
    <property type="evidence" value="ECO:0007669"/>
    <property type="project" value="UniProtKB-UniRule"/>
</dbReference>
<keyword evidence="7 8" id="KW-0233">DNA recombination</keyword>